<keyword evidence="4" id="KW-0233">DNA recombination</keyword>
<evidence type="ECO:0000256" key="5">
    <source>
        <dbReference type="PROSITE-ProRule" id="PRU01248"/>
    </source>
</evidence>
<evidence type="ECO:0000256" key="6">
    <source>
        <dbReference type="SAM" id="MobiDB-lite"/>
    </source>
</evidence>
<feature type="compositionally biased region" description="Basic residues" evidence="6">
    <location>
        <begin position="362"/>
        <end position="377"/>
    </location>
</feature>
<dbReference type="GO" id="GO:0003677">
    <property type="term" value="F:DNA binding"/>
    <property type="evidence" value="ECO:0007669"/>
    <property type="project" value="UniProtKB-UniRule"/>
</dbReference>
<evidence type="ECO:0000256" key="3">
    <source>
        <dbReference type="ARBA" id="ARBA00023125"/>
    </source>
</evidence>
<reference evidence="8" key="1">
    <citation type="journal article" date="2014" name="Int. J. Syst. Evol. Microbiol.">
        <title>Complete genome sequence of Corynebacterium casei LMG S-19264T (=DSM 44701T), isolated from a smear-ripened cheese.</title>
        <authorList>
            <consortium name="US DOE Joint Genome Institute (JGI-PGF)"/>
            <person name="Walter F."/>
            <person name="Albersmeier A."/>
            <person name="Kalinowski J."/>
            <person name="Ruckert C."/>
        </authorList>
    </citation>
    <scope>NUCLEOTIDE SEQUENCE</scope>
    <source>
        <strain evidence="8">JCM 3091</strain>
    </source>
</reference>
<keyword evidence="2" id="KW-0229">DNA integration</keyword>
<keyword evidence="3 5" id="KW-0238">DNA-binding</keyword>
<feature type="domain" description="Core-binding (CB)" evidence="7">
    <location>
        <begin position="83"/>
        <end position="170"/>
    </location>
</feature>
<name>A0A8J3BQD0_9ACTN</name>
<feature type="compositionally biased region" description="Low complexity" evidence="6">
    <location>
        <begin position="398"/>
        <end position="407"/>
    </location>
</feature>
<dbReference type="GO" id="GO:0015074">
    <property type="term" value="P:DNA integration"/>
    <property type="evidence" value="ECO:0007669"/>
    <property type="project" value="UniProtKB-KW"/>
</dbReference>
<dbReference type="InterPro" id="IPR004107">
    <property type="entry name" value="Integrase_SAM-like_N"/>
</dbReference>
<dbReference type="InterPro" id="IPR044068">
    <property type="entry name" value="CB"/>
</dbReference>
<comment type="similarity">
    <text evidence="1">Belongs to the 'phage' integrase family.</text>
</comment>
<dbReference type="InterPro" id="IPR050808">
    <property type="entry name" value="Phage_Integrase"/>
</dbReference>
<proteinExistence type="inferred from homology"/>
<dbReference type="Proteomes" id="UP000662200">
    <property type="component" value="Unassembled WGS sequence"/>
</dbReference>
<dbReference type="PROSITE" id="PS51900">
    <property type="entry name" value="CB"/>
    <property type="match status" value="1"/>
</dbReference>
<comment type="caution">
    <text evidence="8">The sequence shown here is derived from an EMBL/GenBank/DDBJ whole genome shotgun (WGS) entry which is preliminary data.</text>
</comment>
<accession>A0A8J3BQD0</accession>
<evidence type="ECO:0000259" key="7">
    <source>
        <dbReference type="PROSITE" id="PS51900"/>
    </source>
</evidence>
<dbReference type="EMBL" id="BMQC01000018">
    <property type="protein sequence ID" value="GGK40726.1"/>
    <property type="molecule type" value="Genomic_DNA"/>
</dbReference>
<evidence type="ECO:0000313" key="8">
    <source>
        <dbReference type="EMBL" id="GGK40726.1"/>
    </source>
</evidence>
<evidence type="ECO:0000256" key="2">
    <source>
        <dbReference type="ARBA" id="ARBA00022908"/>
    </source>
</evidence>
<dbReference type="Gene3D" id="1.10.150.130">
    <property type="match status" value="1"/>
</dbReference>
<protein>
    <recommendedName>
        <fullName evidence="7">Core-binding (CB) domain-containing protein</fullName>
    </recommendedName>
</protein>
<feature type="region of interest" description="Disordered" evidence="6">
    <location>
        <begin position="304"/>
        <end position="428"/>
    </location>
</feature>
<dbReference type="PANTHER" id="PTHR30629">
    <property type="entry name" value="PROPHAGE INTEGRASE"/>
    <property type="match status" value="1"/>
</dbReference>
<dbReference type="InterPro" id="IPR010998">
    <property type="entry name" value="Integrase_recombinase_N"/>
</dbReference>
<organism evidence="8 9">
    <name type="scientific">Pilimelia terevasa</name>
    <dbReference type="NCBI Taxonomy" id="53372"/>
    <lineage>
        <taxon>Bacteria</taxon>
        <taxon>Bacillati</taxon>
        <taxon>Actinomycetota</taxon>
        <taxon>Actinomycetes</taxon>
        <taxon>Micromonosporales</taxon>
        <taxon>Micromonosporaceae</taxon>
        <taxon>Pilimelia</taxon>
    </lineage>
</organism>
<keyword evidence="9" id="KW-1185">Reference proteome</keyword>
<dbReference type="PANTHER" id="PTHR30629:SF2">
    <property type="entry name" value="PROPHAGE INTEGRASE INTS-RELATED"/>
    <property type="match status" value="1"/>
</dbReference>
<evidence type="ECO:0000313" key="9">
    <source>
        <dbReference type="Proteomes" id="UP000662200"/>
    </source>
</evidence>
<dbReference type="SUPFAM" id="SSF56349">
    <property type="entry name" value="DNA breaking-rejoining enzymes"/>
    <property type="match status" value="1"/>
</dbReference>
<dbReference type="InterPro" id="IPR013762">
    <property type="entry name" value="Integrase-like_cat_sf"/>
</dbReference>
<dbReference type="AlphaFoldDB" id="A0A8J3BQD0"/>
<evidence type="ECO:0000256" key="4">
    <source>
        <dbReference type="ARBA" id="ARBA00023172"/>
    </source>
</evidence>
<reference evidence="8" key="2">
    <citation type="submission" date="2020-09" db="EMBL/GenBank/DDBJ databases">
        <authorList>
            <person name="Sun Q."/>
            <person name="Ohkuma M."/>
        </authorList>
    </citation>
    <scope>NUCLEOTIDE SEQUENCE</scope>
    <source>
        <strain evidence="8">JCM 3091</strain>
    </source>
</reference>
<gene>
    <name evidence="8" type="ORF">GCM10010124_36960</name>
</gene>
<dbReference type="Pfam" id="PF14659">
    <property type="entry name" value="Phage_int_SAM_3"/>
    <property type="match status" value="1"/>
</dbReference>
<evidence type="ECO:0000256" key="1">
    <source>
        <dbReference type="ARBA" id="ARBA00008857"/>
    </source>
</evidence>
<sequence>MNRGLIFKRCGCVAPGTQRKLGRACPRRGERGHGSWYYRCTVPTILGRGERVCRGGFTSKAAAQRARDELLALPAEERAARTWTLARWLEHWLATRVRLRPTTRMNYAGDIRRFLIPHLGAVNLGDLTTRQISVAFSQVAEAHNRFGKPHSACTLAHLRSTLRAALNTAIREGLIIDNPARRVETPTRPDSHARVWTEQRVADWRATGTRPTVAVWTAEQLAEFLDSVRGDGHCAIWRLIALRGLRRGEAAGLRWEDIDFDRLQINIVRQRVAVRYDVCEGPPKSAAGTRVIAIDKHTASALRAHQRQQRTHGDTHSRYCDTGYVFTRPDGRPAGPPRLSHPAVPSTRHPIWATTGTAARPTARRRHPRPHRRRRPQNHPGPARPLHHHRDSRHLHQRPTTNTTPQRRSNRATGPYRRRQDPQPHQAG</sequence>
<feature type="compositionally biased region" description="Basic residues" evidence="6">
    <location>
        <begin position="385"/>
        <end position="397"/>
    </location>
</feature>
<dbReference type="InterPro" id="IPR011010">
    <property type="entry name" value="DNA_brk_join_enz"/>
</dbReference>
<dbReference type="Gene3D" id="1.10.443.10">
    <property type="entry name" value="Intergrase catalytic core"/>
    <property type="match status" value="1"/>
</dbReference>
<dbReference type="GO" id="GO:0006310">
    <property type="term" value="P:DNA recombination"/>
    <property type="evidence" value="ECO:0007669"/>
    <property type="project" value="UniProtKB-KW"/>
</dbReference>